<sequence length="206" mass="22741">WIFPHNYPFTYNPWGMFPFRGATPVGIAVLLVTFSVLISILLKRPLLVVLVTVGTYGIIAYGIYATEPRLLPPKTIISASNWGNQVNPTQPYPQSAQLVTVTTVTKNGTPISNSYLDQALNGCMASASHLQNGSLTTSPVNVKGPVTNFNQQAFGKCVSAYDFYNKFSYQPISRFWELQWIYTAITGAAALVLIVSSFWLVKRVEP</sequence>
<comment type="caution">
    <text evidence="2">The sequence shown here is derived from an EMBL/GenBank/DDBJ whole genome shotgun (WGS) entry which is preliminary data.</text>
</comment>
<keyword evidence="1" id="KW-1133">Transmembrane helix</keyword>
<protein>
    <submittedName>
        <fullName evidence="2">Transmembrane transport protein</fullName>
    </submittedName>
</protein>
<evidence type="ECO:0000256" key="1">
    <source>
        <dbReference type="SAM" id="Phobius"/>
    </source>
</evidence>
<feature type="transmembrane region" description="Helical" evidence="1">
    <location>
        <begin position="180"/>
        <end position="201"/>
    </location>
</feature>
<evidence type="ECO:0000313" key="2">
    <source>
        <dbReference type="EMBL" id="EQD71974.1"/>
    </source>
</evidence>
<feature type="transmembrane region" description="Helical" evidence="1">
    <location>
        <begin position="21"/>
        <end position="41"/>
    </location>
</feature>
<dbReference type="EMBL" id="AUZX01004048">
    <property type="protein sequence ID" value="EQD71974.1"/>
    <property type="molecule type" value="Genomic_DNA"/>
</dbReference>
<accession>T1CTG2</accession>
<reference evidence="2" key="1">
    <citation type="submission" date="2013-08" db="EMBL/GenBank/DDBJ databases">
        <authorList>
            <person name="Mendez C."/>
            <person name="Richter M."/>
            <person name="Ferrer M."/>
            <person name="Sanchez J."/>
        </authorList>
    </citation>
    <scope>NUCLEOTIDE SEQUENCE</scope>
</reference>
<feature type="transmembrane region" description="Helical" evidence="1">
    <location>
        <begin position="46"/>
        <end position="64"/>
    </location>
</feature>
<gene>
    <name evidence="2" type="ORF">B1A_05540</name>
</gene>
<keyword evidence="1" id="KW-0472">Membrane</keyword>
<reference evidence="2" key="2">
    <citation type="journal article" date="2014" name="ISME J.">
        <title>Microbial stratification in low pH oxic and suboxic macroscopic growths along an acid mine drainage.</title>
        <authorList>
            <person name="Mendez-Garcia C."/>
            <person name="Mesa V."/>
            <person name="Sprenger R.R."/>
            <person name="Richter M."/>
            <person name="Diez M.S."/>
            <person name="Solano J."/>
            <person name="Bargiela R."/>
            <person name="Golyshina O.V."/>
            <person name="Manteca A."/>
            <person name="Ramos J.L."/>
            <person name="Gallego J.R."/>
            <person name="Llorente I."/>
            <person name="Martins Dos Santos V.A."/>
            <person name="Jensen O.N."/>
            <person name="Pelaez A.I."/>
            <person name="Sanchez J."/>
            <person name="Ferrer M."/>
        </authorList>
    </citation>
    <scope>NUCLEOTIDE SEQUENCE</scope>
</reference>
<keyword evidence="1 2" id="KW-0812">Transmembrane</keyword>
<organism evidence="2">
    <name type="scientific">mine drainage metagenome</name>
    <dbReference type="NCBI Taxonomy" id="410659"/>
    <lineage>
        <taxon>unclassified sequences</taxon>
        <taxon>metagenomes</taxon>
        <taxon>ecological metagenomes</taxon>
    </lineage>
</organism>
<proteinExistence type="predicted"/>
<feature type="non-terminal residue" evidence="2">
    <location>
        <position position="1"/>
    </location>
</feature>
<dbReference type="AlphaFoldDB" id="T1CTG2"/>
<name>T1CTG2_9ZZZZ</name>